<evidence type="ECO:0000313" key="3">
    <source>
        <dbReference type="Proteomes" id="UP000297245"/>
    </source>
</evidence>
<evidence type="ECO:0000256" key="1">
    <source>
        <dbReference type="SAM" id="MobiDB-lite"/>
    </source>
</evidence>
<protein>
    <submittedName>
        <fullName evidence="2">Uncharacterized protein</fullName>
    </submittedName>
</protein>
<evidence type="ECO:0000313" key="2">
    <source>
        <dbReference type="EMBL" id="THU93035.1"/>
    </source>
</evidence>
<gene>
    <name evidence="2" type="ORF">K435DRAFT_861875</name>
</gene>
<organism evidence="2 3">
    <name type="scientific">Dendrothele bispora (strain CBS 962.96)</name>
    <dbReference type="NCBI Taxonomy" id="1314807"/>
    <lineage>
        <taxon>Eukaryota</taxon>
        <taxon>Fungi</taxon>
        <taxon>Dikarya</taxon>
        <taxon>Basidiomycota</taxon>
        <taxon>Agaricomycotina</taxon>
        <taxon>Agaricomycetes</taxon>
        <taxon>Agaricomycetidae</taxon>
        <taxon>Agaricales</taxon>
        <taxon>Agaricales incertae sedis</taxon>
        <taxon>Dendrothele</taxon>
    </lineage>
</organism>
<accession>A0A4V4HF15</accession>
<sequence>MAELDDGMGSRLNASIEGGGIIASYPLHHPSSISSTSPTFPVRSHHTGSSAGWSYGFPNNVNPYGPQGQGPGRRPSPGPPNNNNNNSKEAEAQNLVLLVLKQLLSGSGSGGRYSGAGYGERGMVGHNPDSDEEGGQGGYAGGWSEEARRMYLAGGPGAQQGPLMWW</sequence>
<dbReference type="Proteomes" id="UP000297245">
    <property type="component" value="Unassembled WGS sequence"/>
</dbReference>
<dbReference type="AlphaFoldDB" id="A0A4V4HF15"/>
<name>A0A4V4HF15_DENBC</name>
<feature type="region of interest" description="Disordered" evidence="1">
    <location>
        <begin position="32"/>
        <end position="92"/>
    </location>
</feature>
<keyword evidence="3" id="KW-1185">Reference proteome</keyword>
<reference evidence="2 3" key="1">
    <citation type="journal article" date="2019" name="Nat. Ecol. Evol.">
        <title>Megaphylogeny resolves global patterns of mushroom evolution.</title>
        <authorList>
            <person name="Varga T."/>
            <person name="Krizsan K."/>
            <person name="Foldi C."/>
            <person name="Dima B."/>
            <person name="Sanchez-Garcia M."/>
            <person name="Sanchez-Ramirez S."/>
            <person name="Szollosi G.J."/>
            <person name="Szarkandi J.G."/>
            <person name="Papp V."/>
            <person name="Albert L."/>
            <person name="Andreopoulos W."/>
            <person name="Angelini C."/>
            <person name="Antonin V."/>
            <person name="Barry K.W."/>
            <person name="Bougher N.L."/>
            <person name="Buchanan P."/>
            <person name="Buyck B."/>
            <person name="Bense V."/>
            <person name="Catcheside P."/>
            <person name="Chovatia M."/>
            <person name="Cooper J."/>
            <person name="Damon W."/>
            <person name="Desjardin D."/>
            <person name="Finy P."/>
            <person name="Geml J."/>
            <person name="Haridas S."/>
            <person name="Hughes K."/>
            <person name="Justo A."/>
            <person name="Karasinski D."/>
            <person name="Kautmanova I."/>
            <person name="Kiss B."/>
            <person name="Kocsube S."/>
            <person name="Kotiranta H."/>
            <person name="LaButti K.M."/>
            <person name="Lechner B.E."/>
            <person name="Liimatainen K."/>
            <person name="Lipzen A."/>
            <person name="Lukacs Z."/>
            <person name="Mihaltcheva S."/>
            <person name="Morgado L.N."/>
            <person name="Niskanen T."/>
            <person name="Noordeloos M.E."/>
            <person name="Ohm R.A."/>
            <person name="Ortiz-Santana B."/>
            <person name="Ovrebo C."/>
            <person name="Racz N."/>
            <person name="Riley R."/>
            <person name="Savchenko A."/>
            <person name="Shiryaev A."/>
            <person name="Soop K."/>
            <person name="Spirin V."/>
            <person name="Szebenyi C."/>
            <person name="Tomsovsky M."/>
            <person name="Tulloss R.E."/>
            <person name="Uehling J."/>
            <person name="Grigoriev I.V."/>
            <person name="Vagvolgyi C."/>
            <person name="Papp T."/>
            <person name="Martin F.M."/>
            <person name="Miettinen O."/>
            <person name="Hibbett D.S."/>
            <person name="Nagy L.G."/>
        </authorList>
    </citation>
    <scope>NUCLEOTIDE SEQUENCE [LARGE SCALE GENOMIC DNA]</scope>
    <source>
        <strain evidence="2 3">CBS 962.96</strain>
    </source>
</reference>
<proteinExistence type="predicted"/>
<dbReference type="EMBL" id="ML179260">
    <property type="protein sequence ID" value="THU93035.1"/>
    <property type="molecule type" value="Genomic_DNA"/>
</dbReference>